<organism evidence="2 3">
    <name type="scientific">Panacibacter microcysteis</name>
    <dbReference type="NCBI Taxonomy" id="2793269"/>
    <lineage>
        <taxon>Bacteria</taxon>
        <taxon>Pseudomonadati</taxon>
        <taxon>Bacteroidota</taxon>
        <taxon>Chitinophagia</taxon>
        <taxon>Chitinophagales</taxon>
        <taxon>Chitinophagaceae</taxon>
        <taxon>Panacibacter</taxon>
    </lineage>
</organism>
<keyword evidence="3" id="KW-1185">Reference proteome</keyword>
<evidence type="ECO:0008006" key="4">
    <source>
        <dbReference type="Google" id="ProtNLM"/>
    </source>
</evidence>
<dbReference type="PROSITE" id="PS51257">
    <property type="entry name" value="PROKAR_LIPOPROTEIN"/>
    <property type="match status" value="1"/>
</dbReference>
<protein>
    <recommendedName>
        <fullName evidence="4">Lipocalin-like domain-containing protein</fullName>
    </recommendedName>
</protein>
<evidence type="ECO:0000256" key="1">
    <source>
        <dbReference type="SAM" id="SignalP"/>
    </source>
</evidence>
<sequence>MKNLFAATILLVAFSATSCKKDGSKPATDFNTPSTAAPQGLTGNWASGFVSMTQLVDVYTGKYVGNAWQSGKFFKITADGKNAEFYYVAESAYMQSATKASGTIAFDEGSTATEGSFTFYAGWAHYNGWGTTTVNRDASADELQNNLTGKYYYKMEGEWLRINPGEPVNEYSSSFEQIN</sequence>
<comment type="caution">
    <text evidence="2">The sequence shown here is derived from an EMBL/GenBank/DDBJ whole genome shotgun (WGS) entry which is preliminary data.</text>
</comment>
<dbReference type="AlphaFoldDB" id="A0A931GZI3"/>
<name>A0A931GZI3_9BACT</name>
<reference evidence="2" key="1">
    <citation type="submission" date="2020-11" db="EMBL/GenBank/DDBJ databases">
        <title>Bacterial whole genome sequence for Panacibacter sp. DH6.</title>
        <authorList>
            <person name="Le V."/>
            <person name="Ko S."/>
            <person name="Ahn C.-Y."/>
            <person name="Oh H.-M."/>
        </authorList>
    </citation>
    <scope>NUCLEOTIDE SEQUENCE</scope>
    <source>
        <strain evidence="2">DH6</strain>
    </source>
</reference>
<evidence type="ECO:0000313" key="3">
    <source>
        <dbReference type="Proteomes" id="UP000628448"/>
    </source>
</evidence>
<dbReference type="Proteomes" id="UP000628448">
    <property type="component" value="Unassembled WGS sequence"/>
</dbReference>
<keyword evidence="1" id="KW-0732">Signal</keyword>
<accession>A0A931GZI3</accession>
<proteinExistence type="predicted"/>
<dbReference type="EMBL" id="JADWYR010000002">
    <property type="protein sequence ID" value="MBG9378229.1"/>
    <property type="molecule type" value="Genomic_DNA"/>
</dbReference>
<feature type="chain" id="PRO_5037250393" description="Lipocalin-like domain-containing protein" evidence="1">
    <location>
        <begin position="19"/>
        <end position="179"/>
    </location>
</feature>
<feature type="signal peptide" evidence="1">
    <location>
        <begin position="1"/>
        <end position="18"/>
    </location>
</feature>
<evidence type="ECO:0000313" key="2">
    <source>
        <dbReference type="EMBL" id="MBG9378229.1"/>
    </source>
</evidence>
<dbReference type="RefSeq" id="WP_196992272.1">
    <property type="nucleotide sequence ID" value="NZ_JADWYR010000002.1"/>
</dbReference>
<gene>
    <name evidence="2" type="ORF">I5907_18465</name>
</gene>